<evidence type="ECO:0000256" key="8">
    <source>
        <dbReference type="SAM" id="Phobius"/>
    </source>
</evidence>
<dbReference type="GO" id="GO:0004497">
    <property type="term" value="F:monooxygenase activity"/>
    <property type="evidence" value="ECO:0007669"/>
    <property type="project" value="UniProtKB-KW"/>
</dbReference>
<dbReference type="CDD" id="cd11058">
    <property type="entry name" value="CYP60B-like"/>
    <property type="match status" value="1"/>
</dbReference>
<dbReference type="RefSeq" id="XP_018153113.1">
    <property type="nucleotide sequence ID" value="XM_018306272.1"/>
</dbReference>
<proteinExistence type="inferred from homology"/>
<dbReference type="InterPro" id="IPR001128">
    <property type="entry name" value="Cyt_P450"/>
</dbReference>
<keyword evidence="10" id="KW-1185">Reference proteome</keyword>
<dbReference type="EMBL" id="LTAN01000008">
    <property type="protein sequence ID" value="OBR04595.1"/>
    <property type="molecule type" value="Genomic_DNA"/>
</dbReference>
<dbReference type="VEuPathDB" id="FungiDB:CH63R_11298"/>
<evidence type="ECO:0000313" key="10">
    <source>
        <dbReference type="Proteomes" id="UP000092177"/>
    </source>
</evidence>
<evidence type="ECO:0000256" key="6">
    <source>
        <dbReference type="PIRSR" id="PIRSR602401-1"/>
    </source>
</evidence>
<sequence length="579" mass="65854">MNTSVREDLRFSSLDRALDLLPILLRPSRPSIIHSNMFSYQINSSEYLALRLYVGVVFLFCIGILGSFFVKALYNVFMHPLRKFPGPLLARSSRLYYSYHRSTGNLELITKELHEKYGDVVRLAPDECESFFKMFEPPSIDHQVVSFINGTSWDDIYGFKSKKRPGARLDKEPFFYMGAIAPNGEKNLGASSNADHSRIRGVLSHAFSEKALYAQETVLMHHIHHMVRRIRQLRGTPTDAVRWLHHCTYDIISDLALGVSSGALDCDDWSPQAHLIFEGIKEGIAVVEMLRFMPYRFHMMRLLMWAFGRSRRLAFEAAVDKARVRMATGNYERPDFMSYILEANDTAKALTPAEITANVALLLDVGSETTASLLAGCLFYLSKNPDLLRRLTTTIREEFASANEMDSKRLGRLPFLQAVLKESLRIYPPVAGATPRVTPPSGCMGERQAIRLSATQIADIILVNGHFVPGNTIVAINQYATNTADVNFKDALEFAPERWLDEEGFEVDNQAAFQPFSHGARNCLGRNLAWAEMRLILGHLLWNFDLELHPSSQQWSQQKTWFIWDKPDLMMVFKERADK</sequence>
<dbReference type="InterPro" id="IPR050121">
    <property type="entry name" value="Cytochrome_P450_monoxygenase"/>
</dbReference>
<keyword evidence="4 6" id="KW-0479">Metal-binding</keyword>
<comment type="similarity">
    <text evidence="2 7">Belongs to the cytochrome P450 family.</text>
</comment>
<dbReference type="InterPro" id="IPR036396">
    <property type="entry name" value="Cyt_P450_sf"/>
</dbReference>
<protein>
    <submittedName>
        <fullName evidence="9">Benzoate 4-monooxygenase cytochrome P450</fullName>
    </submittedName>
</protein>
<evidence type="ECO:0000256" key="2">
    <source>
        <dbReference type="ARBA" id="ARBA00010617"/>
    </source>
</evidence>
<dbReference type="PANTHER" id="PTHR24305:SF210">
    <property type="entry name" value="CYTOCHROME P450 MONOOXYGENASE ASQL-RELATED"/>
    <property type="match status" value="1"/>
</dbReference>
<dbReference type="Gene3D" id="1.10.630.10">
    <property type="entry name" value="Cytochrome P450"/>
    <property type="match status" value="1"/>
</dbReference>
<dbReference type="PRINTS" id="PR00385">
    <property type="entry name" value="P450"/>
</dbReference>
<evidence type="ECO:0000256" key="1">
    <source>
        <dbReference type="ARBA" id="ARBA00001971"/>
    </source>
</evidence>
<keyword evidence="3 6" id="KW-0349">Heme</keyword>
<keyword evidence="7" id="KW-0560">Oxidoreductase</keyword>
<dbReference type="InterPro" id="IPR002401">
    <property type="entry name" value="Cyt_P450_E_grp-I"/>
</dbReference>
<dbReference type="GO" id="GO:0020037">
    <property type="term" value="F:heme binding"/>
    <property type="evidence" value="ECO:0007669"/>
    <property type="project" value="InterPro"/>
</dbReference>
<dbReference type="GeneID" id="28870379"/>
<gene>
    <name evidence="9" type="ORF">CH63R_11298</name>
</gene>
<dbReference type="KEGG" id="chig:CH63R_11298"/>
<dbReference type="GO" id="GO:0016705">
    <property type="term" value="F:oxidoreductase activity, acting on paired donors, with incorporation or reduction of molecular oxygen"/>
    <property type="evidence" value="ECO:0007669"/>
    <property type="project" value="InterPro"/>
</dbReference>
<dbReference type="PANTHER" id="PTHR24305">
    <property type="entry name" value="CYTOCHROME P450"/>
    <property type="match status" value="1"/>
</dbReference>
<dbReference type="SUPFAM" id="SSF48264">
    <property type="entry name" value="Cytochrome P450"/>
    <property type="match status" value="1"/>
</dbReference>
<evidence type="ECO:0000313" key="9">
    <source>
        <dbReference type="EMBL" id="OBR04595.1"/>
    </source>
</evidence>
<evidence type="ECO:0000256" key="5">
    <source>
        <dbReference type="ARBA" id="ARBA00023004"/>
    </source>
</evidence>
<accession>A0A1B7XXW2</accession>
<evidence type="ECO:0000256" key="3">
    <source>
        <dbReference type="ARBA" id="ARBA00022617"/>
    </source>
</evidence>
<dbReference type="GO" id="GO:0005506">
    <property type="term" value="F:iron ion binding"/>
    <property type="evidence" value="ECO:0007669"/>
    <property type="project" value="InterPro"/>
</dbReference>
<comment type="cofactor">
    <cofactor evidence="1 6">
        <name>heme</name>
        <dbReference type="ChEBI" id="CHEBI:30413"/>
    </cofactor>
</comment>
<name>A0A1B7XXW2_COLHI</name>
<keyword evidence="8" id="KW-0472">Membrane</keyword>
<organism evidence="9 10">
    <name type="scientific">Colletotrichum higginsianum (strain IMI 349063)</name>
    <name type="common">Crucifer anthracnose fungus</name>
    <dbReference type="NCBI Taxonomy" id="759273"/>
    <lineage>
        <taxon>Eukaryota</taxon>
        <taxon>Fungi</taxon>
        <taxon>Dikarya</taxon>
        <taxon>Ascomycota</taxon>
        <taxon>Pezizomycotina</taxon>
        <taxon>Sordariomycetes</taxon>
        <taxon>Hypocreomycetidae</taxon>
        <taxon>Glomerellales</taxon>
        <taxon>Glomerellaceae</taxon>
        <taxon>Colletotrichum</taxon>
        <taxon>Colletotrichum destructivum species complex</taxon>
    </lineage>
</organism>
<dbReference type="PRINTS" id="PR00463">
    <property type="entry name" value="EP450I"/>
</dbReference>
<dbReference type="Pfam" id="PF00067">
    <property type="entry name" value="p450"/>
    <property type="match status" value="2"/>
</dbReference>
<dbReference type="PROSITE" id="PS00086">
    <property type="entry name" value="CYTOCHROME_P450"/>
    <property type="match status" value="1"/>
</dbReference>
<feature type="binding site" description="axial binding residue" evidence="6">
    <location>
        <position position="523"/>
    </location>
    <ligand>
        <name>heme</name>
        <dbReference type="ChEBI" id="CHEBI:30413"/>
    </ligand>
    <ligandPart>
        <name>Fe</name>
        <dbReference type="ChEBI" id="CHEBI:18248"/>
    </ligandPart>
</feature>
<dbReference type="OrthoDB" id="1470350at2759"/>
<evidence type="ECO:0000256" key="4">
    <source>
        <dbReference type="ARBA" id="ARBA00022723"/>
    </source>
</evidence>
<reference evidence="10" key="1">
    <citation type="journal article" date="2017" name="BMC Genomics">
        <title>Gapless genome assembly of Colletotrichum higginsianum reveals chromosome structure and association of transposable elements with secondary metabolite gene clusters.</title>
        <authorList>
            <person name="Dallery J.-F."/>
            <person name="Lapalu N."/>
            <person name="Zampounis A."/>
            <person name="Pigne S."/>
            <person name="Luyten I."/>
            <person name="Amselem J."/>
            <person name="Wittenberg A.H.J."/>
            <person name="Zhou S."/>
            <person name="de Queiroz M.V."/>
            <person name="Robin G.P."/>
            <person name="Auger A."/>
            <person name="Hainaut M."/>
            <person name="Henrissat B."/>
            <person name="Kim K.-T."/>
            <person name="Lee Y.-H."/>
            <person name="Lespinet O."/>
            <person name="Schwartz D.C."/>
            <person name="Thon M.R."/>
            <person name="O'Connell R.J."/>
        </authorList>
    </citation>
    <scope>NUCLEOTIDE SEQUENCE [LARGE SCALE GENOMIC DNA]</scope>
    <source>
        <strain evidence="10">IMI 349063</strain>
    </source>
</reference>
<comment type="caution">
    <text evidence="9">The sequence shown here is derived from an EMBL/GenBank/DDBJ whole genome shotgun (WGS) entry which is preliminary data.</text>
</comment>
<keyword evidence="5 6" id="KW-0408">Iron</keyword>
<feature type="transmembrane region" description="Helical" evidence="8">
    <location>
        <begin position="52"/>
        <end position="74"/>
    </location>
</feature>
<keyword evidence="7 9" id="KW-0503">Monooxygenase</keyword>
<dbReference type="AlphaFoldDB" id="A0A1B7XXW2"/>
<keyword evidence="8" id="KW-1133">Transmembrane helix</keyword>
<dbReference type="InterPro" id="IPR017972">
    <property type="entry name" value="Cyt_P450_CS"/>
</dbReference>
<dbReference type="Proteomes" id="UP000092177">
    <property type="component" value="Chromosome 8"/>
</dbReference>
<evidence type="ECO:0000256" key="7">
    <source>
        <dbReference type="RuleBase" id="RU000461"/>
    </source>
</evidence>
<keyword evidence="8" id="KW-0812">Transmembrane</keyword>